<keyword evidence="8" id="KW-1185">Reference proteome</keyword>
<dbReference type="Proteomes" id="UP001333102">
    <property type="component" value="Chromosome"/>
</dbReference>
<dbReference type="InterPro" id="IPR020578">
    <property type="entry name" value="Aminotrans_V_PyrdxlP_BS"/>
</dbReference>
<dbReference type="GO" id="GO:0008483">
    <property type="term" value="F:transaminase activity"/>
    <property type="evidence" value="ECO:0007669"/>
    <property type="project" value="UniProtKB-KW"/>
</dbReference>
<evidence type="ECO:0000256" key="2">
    <source>
        <dbReference type="ARBA" id="ARBA00009236"/>
    </source>
</evidence>
<evidence type="ECO:0000313" key="7">
    <source>
        <dbReference type="EMBL" id="WRP15921.1"/>
    </source>
</evidence>
<dbReference type="PANTHER" id="PTHR21152:SF40">
    <property type="entry name" value="ALANINE--GLYOXYLATE AMINOTRANSFERASE"/>
    <property type="match status" value="1"/>
</dbReference>
<keyword evidence="7" id="KW-0032">Aminotransferase</keyword>
<dbReference type="Pfam" id="PF00266">
    <property type="entry name" value="Aminotran_5"/>
    <property type="match status" value="1"/>
</dbReference>
<protein>
    <submittedName>
        <fullName evidence="7">Alanine--glyoxylate aminotransferase family protein</fullName>
    </submittedName>
</protein>
<evidence type="ECO:0000256" key="1">
    <source>
        <dbReference type="ARBA" id="ARBA00001933"/>
    </source>
</evidence>
<dbReference type="PANTHER" id="PTHR21152">
    <property type="entry name" value="AMINOTRANSFERASE CLASS V"/>
    <property type="match status" value="1"/>
</dbReference>
<dbReference type="Gene3D" id="3.40.640.10">
    <property type="entry name" value="Type I PLP-dependent aspartate aminotransferase-like (Major domain)"/>
    <property type="match status" value="1"/>
</dbReference>
<reference evidence="8" key="1">
    <citation type="submission" date="2023-12" db="EMBL/GenBank/DDBJ databases">
        <title>Novel isolates from deep terrestrial aquifers shed light on the physiology and ecology of the class Limnochordia.</title>
        <authorList>
            <person name="Karnachuk O.V."/>
            <person name="Lukina A.P."/>
            <person name="Avakyan M.R."/>
            <person name="Kadnikov V."/>
            <person name="Begmatov S."/>
            <person name="Beletsky A.V."/>
            <person name="Mardanov A.V."/>
            <person name="Ravin N.V."/>
        </authorList>
    </citation>
    <scope>NUCLEOTIDE SEQUENCE [LARGE SCALE GENOMIC DNA]</scope>
    <source>
        <strain evidence="8">LN</strain>
    </source>
</reference>
<dbReference type="InterPro" id="IPR000192">
    <property type="entry name" value="Aminotrans_V_dom"/>
</dbReference>
<organism evidence="7 8">
    <name type="scientific">Geochorda subterranea</name>
    <dbReference type="NCBI Taxonomy" id="3109564"/>
    <lineage>
        <taxon>Bacteria</taxon>
        <taxon>Bacillati</taxon>
        <taxon>Bacillota</taxon>
        <taxon>Limnochordia</taxon>
        <taxon>Limnochordales</taxon>
        <taxon>Geochordaceae</taxon>
        <taxon>Geochorda</taxon>
    </lineage>
</organism>
<keyword evidence="3" id="KW-0663">Pyridoxal phosphate</keyword>
<sequence>MAKVQTSAGVGVFPEKQDLRIPGPTPVPPAVLRAMSRPMINHRGPEFAELLGRVTRRLQSLMQTDRYVAILTGSGTAGMEAACANLVSPGDPVLVLEGGVFGHRWAEIARAFGAQVHRYEYPWETGADPDELARRLRATPGVRVVFATHNESSTGVLNDIEALSRACRETAPDALFVVDSVSGLGGAPLAMDAWGLDAVVSASQKCIMAPPGLAFVALSERAWRRAAESRAARYYLDLAAHRRLYEKGQTPWTPAVSVLYALDEALALLEAEGDEARLARHRLMRDMVRGGLAAAGFELMVEARFASPTVTAVRPPAGVDIEAVRRVARQELGVVFSGGQGKLSGQILRVGHMGYATPLDMIGAVAAAEMALMRLGAPISPGAGVAAAQRVWVEAGGAGR</sequence>
<proteinExistence type="inferred from homology"/>
<comment type="cofactor">
    <cofactor evidence="1 5">
        <name>pyridoxal 5'-phosphate</name>
        <dbReference type="ChEBI" id="CHEBI:597326"/>
    </cofactor>
</comment>
<evidence type="ECO:0000256" key="5">
    <source>
        <dbReference type="RuleBase" id="RU004504"/>
    </source>
</evidence>
<dbReference type="InterPro" id="IPR015422">
    <property type="entry name" value="PyrdxlP-dep_Trfase_small"/>
</dbReference>
<dbReference type="SUPFAM" id="SSF53383">
    <property type="entry name" value="PLP-dependent transferases"/>
    <property type="match status" value="1"/>
</dbReference>
<dbReference type="PIRSF" id="PIRSF000524">
    <property type="entry name" value="SPT"/>
    <property type="match status" value="1"/>
</dbReference>
<evidence type="ECO:0000313" key="8">
    <source>
        <dbReference type="Proteomes" id="UP001333102"/>
    </source>
</evidence>
<evidence type="ECO:0000256" key="3">
    <source>
        <dbReference type="ARBA" id="ARBA00022898"/>
    </source>
</evidence>
<accession>A0ABZ1BTF4</accession>
<comment type="similarity">
    <text evidence="2 4">Belongs to the class-V pyridoxal-phosphate-dependent aminotransferase family.</text>
</comment>
<dbReference type="PROSITE" id="PS00595">
    <property type="entry name" value="AA_TRANSFER_CLASS_5"/>
    <property type="match status" value="1"/>
</dbReference>
<dbReference type="RefSeq" id="WP_324670336.1">
    <property type="nucleotide sequence ID" value="NZ_CP141614.1"/>
</dbReference>
<dbReference type="InterPro" id="IPR015424">
    <property type="entry name" value="PyrdxlP-dep_Trfase"/>
</dbReference>
<name>A0ABZ1BTF4_9FIRM</name>
<gene>
    <name evidence="7" type="ORF">VLY81_04165</name>
</gene>
<dbReference type="Gene3D" id="3.90.1150.10">
    <property type="entry name" value="Aspartate Aminotransferase, domain 1"/>
    <property type="match status" value="1"/>
</dbReference>
<feature type="domain" description="Aminotransferase class V" evidence="6">
    <location>
        <begin position="25"/>
        <end position="339"/>
    </location>
</feature>
<dbReference type="InterPro" id="IPR015421">
    <property type="entry name" value="PyrdxlP-dep_Trfase_major"/>
</dbReference>
<evidence type="ECO:0000259" key="6">
    <source>
        <dbReference type="Pfam" id="PF00266"/>
    </source>
</evidence>
<dbReference type="EMBL" id="CP141614">
    <property type="protein sequence ID" value="WRP15921.1"/>
    <property type="molecule type" value="Genomic_DNA"/>
</dbReference>
<evidence type="ECO:0000256" key="4">
    <source>
        <dbReference type="RuleBase" id="RU004075"/>
    </source>
</evidence>
<keyword evidence="7" id="KW-0808">Transferase</keyword>
<dbReference type="InterPro" id="IPR024169">
    <property type="entry name" value="SP_NH2Trfase/AEP_transaminase"/>
</dbReference>